<dbReference type="KEGG" id="lrz:BJI69_06370"/>
<keyword evidence="7" id="KW-1185">Reference proteome</keyword>
<dbReference type="Gene3D" id="2.60.40.1090">
    <property type="entry name" value="Fimbrial-type adhesion domain"/>
    <property type="match status" value="1"/>
</dbReference>
<dbReference type="SUPFAM" id="SSF49401">
    <property type="entry name" value="Bacterial adhesins"/>
    <property type="match status" value="1"/>
</dbReference>
<sequence>MNLKATLSALLMAGLAAPAAFASDGTITFAGEITNVTCSISGEGGVGPDFTVNLAGVDASKFGGIGTRVGETGFRIYVGKVGETTCTNTTKVWASFDPDSALVDSATGMVKVTSGTARGIQFRLMNENQDPIDIWGDQKAIKKTVTDNQAILAHVVAFEQTDSSVAPGKAGGSVKYTIRFEP</sequence>
<dbReference type="Proteomes" id="UP000182987">
    <property type="component" value="Chromosome"/>
</dbReference>
<organism evidence="6 7">
    <name type="scientific">Luteibacter rhizovicinus DSM 16549</name>
    <dbReference type="NCBI Taxonomy" id="1440763"/>
    <lineage>
        <taxon>Bacteria</taxon>
        <taxon>Pseudomonadati</taxon>
        <taxon>Pseudomonadota</taxon>
        <taxon>Gammaproteobacteria</taxon>
        <taxon>Lysobacterales</taxon>
        <taxon>Rhodanobacteraceae</taxon>
        <taxon>Luteibacter</taxon>
    </lineage>
</organism>
<evidence type="ECO:0000256" key="1">
    <source>
        <dbReference type="ARBA" id="ARBA00004561"/>
    </source>
</evidence>
<reference evidence="7" key="1">
    <citation type="submission" date="2016-09" db="EMBL/GenBank/DDBJ databases">
        <authorList>
            <person name="Lysoe E."/>
        </authorList>
    </citation>
    <scope>NUCLEOTIDE SEQUENCE [LARGE SCALE GENOMIC DNA]</scope>
    <source>
        <strain evidence="7">LJ96T</strain>
    </source>
</reference>
<proteinExistence type="inferred from homology"/>
<dbReference type="AlphaFoldDB" id="A0A1L3ER86"/>
<keyword evidence="4" id="KW-0281">Fimbrium</keyword>
<dbReference type="OrthoDB" id="5957810at2"/>
<accession>A0A1L3ER86</accession>
<protein>
    <recommendedName>
        <fullName evidence="8">Fimbrial-type adhesion domain-containing protein</fullName>
    </recommendedName>
</protein>
<dbReference type="GO" id="GO:0043709">
    <property type="term" value="P:cell adhesion involved in single-species biofilm formation"/>
    <property type="evidence" value="ECO:0007669"/>
    <property type="project" value="TreeGrafter"/>
</dbReference>
<dbReference type="STRING" id="1440763.BJI69_06370"/>
<evidence type="ECO:0000313" key="6">
    <source>
        <dbReference type="EMBL" id="APG03569.1"/>
    </source>
</evidence>
<keyword evidence="3 5" id="KW-0732">Signal</keyword>
<evidence type="ECO:0000313" key="7">
    <source>
        <dbReference type="Proteomes" id="UP000182987"/>
    </source>
</evidence>
<dbReference type="InterPro" id="IPR050263">
    <property type="entry name" value="Bact_Fimbrial_Adh_Pro"/>
</dbReference>
<comment type="similarity">
    <text evidence="2">Belongs to the fimbrial protein family.</text>
</comment>
<evidence type="ECO:0000256" key="2">
    <source>
        <dbReference type="ARBA" id="ARBA00006671"/>
    </source>
</evidence>
<comment type="subcellular location">
    <subcellularLocation>
        <location evidence="1">Fimbrium</location>
    </subcellularLocation>
</comment>
<gene>
    <name evidence="6" type="ORF">BJI69_06370</name>
</gene>
<dbReference type="EMBL" id="CP017480">
    <property type="protein sequence ID" value="APG03569.1"/>
    <property type="molecule type" value="Genomic_DNA"/>
</dbReference>
<evidence type="ECO:0000256" key="3">
    <source>
        <dbReference type="ARBA" id="ARBA00022729"/>
    </source>
</evidence>
<dbReference type="RefSeq" id="WP_052766977.1">
    <property type="nucleotide sequence ID" value="NZ_CP017480.1"/>
</dbReference>
<evidence type="ECO:0000256" key="5">
    <source>
        <dbReference type="SAM" id="SignalP"/>
    </source>
</evidence>
<dbReference type="GO" id="GO:0009289">
    <property type="term" value="C:pilus"/>
    <property type="evidence" value="ECO:0007669"/>
    <property type="project" value="UniProtKB-SubCell"/>
</dbReference>
<dbReference type="PANTHER" id="PTHR33420">
    <property type="entry name" value="FIMBRIAL SUBUNIT ELFA-RELATED"/>
    <property type="match status" value="1"/>
</dbReference>
<feature type="chain" id="PRO_5009853170" description="Fimbrial-type adhesion domain-containing protein" evidence="5">
    <location>
        <begin position="23"/>
        <end position="182"/>
    </location>
</feature>
<feature type="signal peptide" evidence="5">
    <location>
        <begin position="1"/>
        <end position="22"/>
    </location>
</feature>
<dbReference type="PANTHER" id="PTHR33420:SF3">
    <property type="entry name" value="FIMBRIAL SUBUNIT ELFA"/>
    <property type="match status" value="1"/>
</dbReference>
<dbReference type="InterPro" id="IPR036937">
    <property type="entry name" value="Adhesion_dom_fimbrial_sf"/>
</dbReference>
<evidence type="ECO:0000256" key="4">
    <source>
        <dbReference type="ARBA" id="ARBA00023263"/>
    </source>
</evidence>
<evidence type="ECO:0008006" key="8">
    <source>
        <dbReference type="Google" id="ProtNLM"/>
    </source>
</evidence>
<dbReference type="InterPro" id="IPR008966">
    <property type="entry name" value="Adhesion_dom_sf"/>
</dbReference>
<name>A0A1L3ER86_9GAMM</name>